<keyword evidence="2" id="KW-0812">Transmembrane</keyword>
<proteinExistence type="predicted"/>
<accession>A0A0W0EU66</accession>
<dbReference type="Proteomes" id="UP000054988">
    <property type="component" value="Unassembled WGS sequence"/>
</dbReference>
<evidence type="ECO:0000256" key="2">
    <source>
        <dbReference type="SAM" id="Phobius"/>
    </source>
</evidence>
<keyword evidence="2" id="KW-0472">Membrane</keyword>
<feature type="transmembrane region" description="Helical" evidence="2">
    <location>
        <begin position="120"/>
        <end position="137"/>
    </location>
</feature>
<feature type="transmembrane region" description="Helical" evidence="2">
    <location>
        <begin position="224"/>
        <end position="248"/>
    </location>
</feature>
<organism evidence="3 4">
    <name type="scientific">Moniliophthora roreri</name>
    <name type="common">Frosty pod rot fungus</name>
    <name type="synonym">Monilia roreri</name>
    <dbReference type="NCBI Taxonomy" id="221103"/>
    <lineage>
        <taxon>Eukaryota</taxon>
        <taxon>Fungi</taxon>
        <taxon>Dikarya</taxon>
        <taxon>Basidiomycota</taxon>
        <taxon>Agaricomycotina</taxon>
        <taxon>Agaricomycetes</taxon>
        <taxon>Agaricomycetidae</taxon>
        <taxon>Agaricales</taxon>
        <taxon>Marasmiineae</taxon>
        <taxon>Marasmiaceae</taxon>
        <taxon>Moniliophthora</taxon>
    </lineage>
</organism>
<dbReference type="AlphaFoldDB" id="A0A0W0EU66"/>
<sequence length="386" mass="43541">MAGDASASTDTLPRDLWLQRSRLDGMILAAFVYGIFFLLSIQAFNAIRRGSHSSRTKLGRWQVRLLYAYVVSTFILSTMGFACNARYTEDIWINFVGYRTPEDLIINEFDYWWNRMAIDSNFVMIWIMDLLLLYRCFVIWNYQIWVAVLMSTVYLAIIALSIAVMHFAQEAAVFFNIQVQIAFLVLSCTFNLLFTVLVSTRLLTVRKQIIDSLGDEHAKTYTSITATLVESAALYFVFDVIFVFAFGFKSNVQNLILLEYSSIQGIAELLIIVRVARGQDYDRTITTKTTRIDFNRIHTHTTTEAGTRSLAFRPGQHGHGTTTVDTDNDQHVVLELPGARDVSTGQRSETGTGTGTGSGSDREKEIGSSSDAEAKDMRICLYFLGV</sequence>
<feature type="transmembrane region" description="Helical" evidence="2">
    <location>
        <begin position="254"/>
        <end position="273"/>
    </location>
</feature>
<comment type="caution">
    <text evidence="3">The sequence shown here is derived from an EMBL/GenBank/DDBJ whole genome shotgun (WGS) entry which is preliminary data.</text>
</comment>
<evidence type="ECO:0000313" key="4">
    <source>
        <dbReference type="Proteomes" id="UP000054988"/>
    </source>
</evidence>
<name>A0A0W0EU66_MONRR</name>
<feature type="region of interest" description="Disordered" evidence="1">
    <location>
        <begin position="337"/>
        <end position="371"/>
    </location>
</feature>
<keyword evidence="2" id="KW-1133">Transmembrane helix</keyword>
<feature type="transmembrane region" description="Helical" evidence="2">
    <location>
        <begin position="144"/>
        <end position="168"/>
    </location>
</feature>
<evidence type="ECO:0000313" key="3">
    <source>
        <dbReference type="EMBL" id="KTB27625.1"/>
    </source>
</evidence>
<dbReference type="eggNOG" id="ENOG502SKDV">
    <property type="taxonomic scope" value="Eukaryota"/>
</dbReference>
<gene>
    <name evidence="3" type="ORF">WG66_19793</name>
</gene>
<feature type="transmembrane region" description="Helical" evidence="2">
    <location>
        <begin position="25"/>
        <end position="44"/>
    </location>
</feature>
<feature type="compositionally biased region" description="Basic and acidic residues" evidence="1">
    <location>
        <begin position="360"/>
        <end position="371"/>
    </location>
</feature>
<dbReference type="EMBL" id="LATX01002528">
    <property type="protein sequence ID" value="KTB27625.1"/>
    <property type="molecule type" value="Genomic_DNA"/>
</dbReference>
<reference evidence="3 4" key="1">
    <citation type="submission" date="2015-12" db="EMBL/GenBank/DDBJ databases">
        <title>Draft genome sequence of Moniliophthora roreri, the causal agent of frosty pod rot of cacao.</title>
        <authorList>
            <person name="Aime M.C."/>
            <person name="Diaz-Valderrama J.R."/>
            <person name="Kijpornyongpan T."/>
            <person name="Phillips-Mora W."/>
        </authorList>
    </citation>
    <scope>NUCLEOTIDE SEQUENCE [LARGE SCALE GENOMIC DNA]</scope>
    <source>
        <strain evidence="3 4">MCA 2952</strain>
    </source>
</reference>
<feature type="transmembrane region" description="Helical" evidence="2">
    <location>
        <begin position="65"/>
        <end position="87"/>
    </location>
</feature>
<evidence type="ECO:0000256" key="1">
    <source>
        <dbReference type="SAM" id="MobiDB-lite"/>
    </source>
</evidence>
<protein>
    <submittedName>
        <fullName evidence="3">Uncharacterized protein</fullName>
    </submittedName>
</protein>
<feature type="transmembrane region" description="Helical" evidence="2">
    <location>
        <begin position="180"/>
        <end position="203"/>
    </location>
</feature>